<comment type="caution">
    <text evidence="5">The sequence shown here is derived from an EMBL/GenBank/DDBJ whole genome shotgun (WGS) entry which is preliminary data.</text>
</comment>
<accession>A0A8J3C7H7</accession>
<dbReference type="InterPro" id="IPR004089">
    <property type="entry name" value="MCPsignal_dom"/>
</dbReference>
<proteinExistence type="predicted"/>
<dbReference type="Proteomes" id="UP000656042">
    <property type="component" value="Unassembled WGS sequence"/>
</dbReference>
<feature type="coiled-coil region" evidence="2">
    <location>
        <begin position="222"/>
        <end position="261"/>
    </location>
</feature>
<dbReference type="InterPro" id="IPR036844">
    <property type="entry name" value="Hint_dom_sf"/>
</dbReference>
<dbReference type="InterPro" id="IPR005506">
    <property type="entry name" value="DUF312_ALF"/>
</dbReference>
<dbReference type="GO" id="GO:0016020">
    <property type="term" value="C:membrane"/>
    <property type="evidence" value="ECO:0007669"/>
    <property type="project" value="InterPro"/>
</dbReference>
<gene>
    <name evidence="5" type="ORF">GCM10012284_57360</name>
</gene>
<name>A0A8J3C7H7_9ACTN</name>
<keyword evidence="3" id="KW-0472">Membrane</keyword>
<evidence type="ECO:0000313" key="5">
    <source>
        <dbReference type="EMBL" id="GGL15240.1"/>
    </source>
</evidence>
<protein>
    <recommendedName>
        <fullName evidence="4">Methyl-accepting transducer domain-containing protein</fullName>
    </recommendedName>
</protein>
<reference evidence="5" key="2">
    <citation type="submission" date="2020-09" db="EMBL/GenBank/DDBJ databases">
        <authorList>
            <person name="Sun Q."/>
            <person name="Zhou Y."/>
        </authorList>
    </citation>
    <scope>NUCLEOTIDE SEQUENCE</scope>
    <source>
        <strain evidence="5">CGMCC 4.7299</strain>
    </source>
</reference>
<dbReference type="Gene3D" id="2.170.16.10">
    <property type="entry name" value="Hedgehog/Intein (Hint) domain"/>
    <property type="match status" value="1"/>
</dbReference>
<dbReference type="Pfam" id="PF03752">
    <property type="entry name" value="ALF"/>
    <property type="match status" value="8"/>
</dbReference>
<dbReference type="PANTHER" id="PTHR23242">
    <property type="entry name" value="TRANSCRIPTION FACTOR HOXA13"/>
    <property type="match status" value="1"/>
</dbReference>
<dbReference type="PROSITE" id="PS50111">
    <property type="entry name" value="CHEMOTAXIS_TRANSDUC_2"/>
    <property type="match status" value="1"/>
</dbReference>
<evidence type="ECO:0000259" key="4">
    <source>
        <dbReference type="PROSITE" id="PS50111"/>
    </source>
</evidence>
<organism evidence="5 6">
    <name type="scientific">Mangrovihabitans endophyticus</name>
    <dbReference type="NCBI Taxonomy" id="1751298"/>
    <lineage>
        <taxon>Bacteria</taxon>
        <taxon>Bacillati</taxon>
        <taxon>Actinomycetota</taxon>
        <taxon>Actinomycetes</taxon>
        <taxon>Micromonosporales</taxon>
        <taxon>Micromonosporaceae</taxon>
        <taxon>Mangrovihabitans</taxon>
    </lineage>
</organism>
<keyword evidence="1" id="KW-0807">Transducer</keyword>
<dbReference type="EMBL" id="BMMX01000047">
    <property type="protein sequence ID" value="GGL15240.1"/>
    <property type="molecule type" value="Genomic_DNA"/>
</dbReference>
<dbReference type="CDD" id="cd00081">
    <property type="entry name" value="Hint"/>
    <property type="match status" value="1"/>
</dbReference>
<feature type="transmembrane region" description="Helical" evidence="3">
    <location>
        <begin position="1009"/>
        <end position="1040"/>
    </location>
</feature>
<dbReference type="InterPro" id="IPR003587">
    <property type="entry name" value="Hint_dom_N"/>
</dbReference>
<dbReference type="PANTHER" id="PTHR23242:SF9">
    <property type="entry name" value="TRANSCRIPTION FACTOR HOXA13"/>
    <property type="match status" value="1"/>
</dbReference>
<dbReference type="SMART" id="SM00306">
    <property type="entry name" value="HintN"/>
    <property type="match status" value="1"/>
</dbReference>
<evidence type="ECO:0000256" key="2">
    <source>
        <dbReference type="SAM" id="Coils"/>
    </source>
</evidence>
<reference evidence="5" key="1">
    <citation type="journal article" date="2014" name="Int. J. Syst. Evol. Microbiol.">
        <title>Complete genome sequence of Corynebacterium casei LMG S-19264T (=DSM 44701T), isolated from a smear-ripened cheese.</title>
        <authorList>
            <consortium name="US DOE Joint Genome Institute (JGI-PGF)"/>
            <person name="Walter F."/>
            <person name="Albersmeier A."/>
            <person name="Kalinowski J."/>
            <person name="Ruckert C."/>
        </authorList>
    </citation>
    <scope>NUCLEOTIDE SEQUENCE</scope>
    <source>
        <strain evidence="5">CGMCC 4.7299</strain>
    </source>
</reference>
<sequence>MPRPVGAQVEPEAADCDRDAVVIAWRTGGSQVRAAAERALLGADADICAFLDTDWAQRGRVDDRLSVNQILAAGGPTVRDAARQALDSTDPAALGSFVESGWRQPSLTDQRIRVNQMLAAGGAQLRTAAQRALDAGTATAMETFLDSGWRQPLLTDQRVRINQILASGGPEVRVAAQRALDAGTLEALTRFIDVDWGVAAARDQETQTLTDLVRAAEVAGAKANAETQAAKTEAERAVSEAAAAKQAAQAAAQAAANAQNDAAVAAAESRRAADAADRAAAAAQQAVSAARAASAAARVAADAAARAATAAARTGEAASRAYQSAALAATNAGEAQRARDAAVRARAAAEQTRQVAEAARHAGEAALAAAFAASAASGAADNANASAQAAVEAGDWAARSGADASAARAAAARARANANRATHAAQAAISFANTAAEAAFNARDAANRAVANANAAAAAAEEAAEHAGQAADAAAQATAHANAATQAAEEAVTAAEQAKVVYDAARAADTERITIALEQGDEAALAFAAEISSQHDRAGWDAQQAASRSAETNRLITIAADPATPTADAVPAARKVALALATSDGSWTRTAALDALSGNDARVVEFVRTGIDAAAAQDDRATLAGLLVTGSAAMRAAAQAALDGSDADVAEFLRDRDYPGRDGEDRLAVNQVLAAAREAGDQTTVEYAQQALDDGSDAALRQFLETTQYTAAADDKRIKVNQILAAPDSGSELTASARIALDGPPAFLDQFLTVERYAAAQRDQDAAAHDATVTALLAQAAEVAAGAMQNAMEAQAAAATARNAAAEAAGYAQQAADAAGEAAEYARQAQQSADRAQEAADRAAASARTAADAAHSANASAQRAARSAAWATASAQEASGYAAQAYVSAEHAYHSAVAAGHSAEEANTAASAALAAASRLAGDNMADWADKQAFLCHSPGVDTQACLAQVNEIVQNPGRVAFLNSGVCELFYMRGSDLYNGCLRDVLNPNFELSQKLTFVTAALSDLTAFYTAVASALVTLVAGVVVGAGVAACAICAAVMEFFTPLLAPEMVGLPSAGLVAGSAVSVRTAAVLEELTVETRAQEATFARLISAMKLCGGNSFVPGTPVLLPDGTTKSVQDIRVGDKVLSTEPVTGVTGAQAVTSITTGKGVKRLVAVTVDTDGRAGGATATLTATEAHPFWVAYLGTWVDAADLRTGQWLRTGSGTWVQVARTRHHTERATVHNFTVARNHTYYVAAGAASVLVHNGCSDYQWAPVPAPLDYLPPEELWNPSKGIPVIGRWPEVAVGGSWPGHTYFDLPLPDWSKEKNDAWIQSIINQRGSVYVGSLTVGNYWNKEKDEPSTFVREIQQLLQNGYDWEGDYLVPLP</sequence>
<keyword evidence="6" id="KW-1185">Reference proteome</keyword>
<keyword evidence="2" id="KW-0175">Coiled coil</keyword>
<keyword evidence="3" id="KW-1133">Transmembrane helix</keyword>
<dbReference type="GO" id="GO:0007165">
    <property type="term" value="P:signal transduction"/>
    <property type="evidence" value="ECO:0007669"/>
    <property type="project" value="UniProtKB-KW"/>
</dbReference>
<dbReference type="Pfam" id="PF07591">
    <property type="entry name" value="PT-HINT"/>
    <property type="match status" value="1"/>
</dbReference>
<keyword evidence="3" id="KW-0812">Transmembrane</keyword>
<dbReference type="SUPFAM" id="SSF51294">
    <property type="entry name" value="Hedgehog/intein (Hint) domain"/>
    <property type="match status" value="1"/>
</dbReference>
<feature type="domain" description="Methyl-accepting transducer" evidence="4">
    <location>
        <begin position="247"/>
        <end position="506"/>
    </location>
</feature>
<evidence type="ECO:0000256" key="1">
    <source>
        <dbReference type="PROSITE-ProRule" id="PRU00284"/>
    </source>
</evidence>
<evidence type="ECO:0000256" key="3">
    <source>
        <dbReference type="SAM" id="Phobius"/>
    </source>
</evidence>
<evidence type="ECO:0000313" key="6">
    <source>
        <dbReference type="Proteomes" id="UP000656042"/>
    </source>
</evidence>